<evidence type="ECO:0000313" key="1">
    <source>
        <dbReference type="EMBL" id="MBE3637908.1"/>
    </source>
</evidence>
<keyword evidence="2" id="KW-1185">Reference proteome</keyword>
<dbReference type="AlphaFoldDB" id="A0A8J6YQV6"/>
<protein>
    <submittedName>
        <fullName evidence="1">Uncharacterized protein</fullName>
    </submittedName>
</protein>
<sequence>MPLALPLSPIFWTLFRYALIAGLAAAAARRADPVPRDQRVEDVLDTLEEGVAMRRDEDTTRLAAKVGRTLRLGPGGPGLRMEFAGLGRLKLHRL</sequence>
<proteinExistence type="predicted"/>
<comment type="caution">
    <text evidence="1">The sequence shown here is derived from an EMBL/GenBank/DDBJ whole genome shotgun (WGS) entry which is preliminary data.</text>
</comment>
<reference evidence="1" key="1">
    <citation type="submission" date="2020-09" db="EMBL/GenBank/DDBJ databases">
        <title>A novel bacterium of genus Mangrovicoccus, isolated from South China Sea.</title>
        <authorList>
            <person name="Huang H."/>
            <person name="Mo K."/>
            <person name="Hu Y."/>
        </authorList>
    </citation>
    <scope>NUCLEOTIDE SEQUENCE</scope>
    <source>
        <strain evidence="1">HB182678</strain>
    </source>
</reference>
<dbReference type="EMBL" id="JACVXA010000013">
    <property type="protein sequence ID" value="MBE3637908.1"/>
    <property type="molecule type" value="Genomic_DNA"/>
</dbReference>
<dbReference type="Proteomes" id="UP000609121">
    <property type="component" value="Unassembled WGS sequence"/>
</dbReference>
<accession>A0A8J6YQV6</accession>
<gene>
    <name evidence="1" type="ORF">ICN82_06800</name>
</gene>
<dbReference type="RefSeq" id="WP_193181044.1">
    <property type="nucleotide sequence ID" value="NZ_JACVXA010000013.1"/>
</dbReference>
<evidence type="ECO:0000313" key="2">
    <source>
        <dbReference type="Proteomes" id="UP000609121"/>
    </source>
</evidence>
<name>A0A8J6YQV6_9RHOB</name>
<organism evidence="1 2">
    <name type="scientific">Mangrovicoccus algicola</name>
    <dbReference type="NCBI Taxonomy" id="2771008"/>
    <lineage>
        <taxon>Bacteria</taxon>
        <taxon>Pseudomonadati</taxon>
        <taxon>Pseudomonadota</taxon>
        <taxon>Alphaproteobacteria</taxon>
        <taxon>Rhodobacterales</taxon>
        <taxon>Paracoccaceae</taxon>
        <taxon>Mangrovicoccus</taxon>
    </lineage>
</organism>